<dbReference type="PANTHER" id="PTHR45661:SF3">
    <property type="entry name" value="IG-LIKE DOMAIN-CONTAINING PROTEIN"/>
    <property type="match status" value="1"/>
</dbReference>
<evidence type="ECO:0008006" key="3">
    <source>
        <dbReference type="Google" id="ProtNLM"/>
    </source>
</evidence>
<proteinExistence type="predicted"/>
<dbReference type="InterPro" id="IPR053139">
    <property type="entry name" value="Surface_bspA-like"/>
</dbReference>
<dbReference type="SUPFAM" id="SSF52058">
    <property type="entry name" value="L domain-like"/>
    <property type="match status" value="1"/>
</dbReference>
<protein>
    <recommendedName>
        <fullName evidence="3">Surface antigen BspA-like</fullName>
    </recommendedName>
</protein>
<reference evidence="1 2" key="1">
    <citation type="submission" date="2024-04" db="EMBL/GenBank/DDBJ databases">
        <title>Tritrichomonas musculus Genome.</title>
        <authorList>
            <person name="Alves-Ferreira E."/>
            <person name="Grigg M."/>
            <person name="Lorenzi H."/>
            <person name="Galac M."/>
        </authorList>
    </citation>
    <scope>NUCLEOTIDE SEQUENCE [LARGE SCALE GENOMIC DNA]</scope>
    <source>
        <strain evidence="1 2">EAF2021</strain>
    </source>
</reference>
<name>A0ABR2H7G9_9EUKA</name>
<comment type="caution">
    <text evidence="1">The sequence shown here is derived from an EMBL/GenBank/DDBJ whole genome shotgun (WGS) entry which is preliminary data.</text>
</comment>
<dbReference type="Pfam" id="PF13306">
    <property type="entry name" value="LRR_5"/>
    <property type="match status" value="2"/>
</dbReference>
<gene>
    <name evidence="1" type="ORF">M9Y10_026722</name>
</gene>
<evidence type="ECO:0000313" key="1">
    <source>
        <dbReference type="EMBL" id="KAK8841773.1"/>
    </source>
</evidence>
<dbReference type="Proteomes" id="UP001470230">
    <property type="component" value="Unassembled WGS sequence"/>
</dbReference>
<dbReference type="InterPro" id="IPR026906">
    <property type="entry name" value="LRR_5"/>
</dbReference>
<dbReference type="InterPro" id="IPR032675">
    <property type="entry name" value="LRR_dom_sf"/>
</dbReference>
<accession>A0ABR2H7G9</accession>
<dbReference type="EMBL" id="JAPFFF010000040">
    <property type="protein sequence ID" value="KAK8841773.1"/>
    <property type="molecule type" value="Genomic_DNA"/>
</dbReference>
<dbReference type="PANTHER" id="PTHR45661">
    <property type="entry name" value="SURFACE ANTIGEN"/>
    <property type="match status" value="1"/>
</dbReference>
<organism evidence="1 2">
    <name type="scientific">Tritrichomonas musculus</name>
    <dbReference type="NCBI Taxonomy" id="1915356"/>
    <lineage>
        <taxon>Eukaryota</taxon>
        <taxon>Metamonada</taxon>
        <taxon>Parabasalia</taxon>
        <taxon>Tritrichomonadida</taxon>
        <taxon>Tritrichomonadidae</taxon>
        <taxon>Tritrichomonas</taxon>
    </lineage>
</organism>
<evidence type="ECO:0000313" key="2">
    <source>
        <dbReference type="Proteomes" id="UP001470230"/>
    </source>
</evidence>
<dbReference type="Gene3D" id="3.80.10.10">
    <property type="entry name" value="Ribonuclease Inhibitor"/>
    <property type="match status" value="2"/>
</dbReference>
<keyword evidence="2" id="KW-1185">Reference proteome</keyword>
<sequence length="378" mass="43741">MENQNKLTANISGFIFELNQNDHSATLCRTEFIDEEEVTIPDSILYQNKAYKVCFFDNFLFAYNKNTKTIKFHENAEIENIQHQAFEWSSITTIIFPSQIKQFEQDFELRCDTLKTVIFPENLKLKNLDVVFEAPIESINIPKNLISINQNMFTKCSNLNQIIISPNNQFFGYLDEDMKLIGKKSDQNQDNFDILIFACRDIKRAIIPSNIEVINSYSFSDCKKLNSIEFSNNSNLREIKKNAFSRCSIENIVIPANVIRLSQKVFDQCYNLKKVEFEENSKIHSIDKNTFEKTPIKSILLPTNVNCVRCNAFLSCSELACFECLGDDLFFESNCFNNCSHLLIISCPNALQIYFDANNNKYLNENCVIYVQNKALIL</sequence>